<organism evidence="2 3">
    <name type="scientific">Pseudoalteromonas luteoviolacea NCIMB 1942</name>
    <dbReference type="NCBI Taxonomy" id="1365253"/>
    <lineage>
        <taxon>Bacteria</taxon>
        <taxon>Pseudomonadati</taxon>
        <taxon>Pseudomonadota</taxon>
        <taxon>Gammaproteobacteria</taxon>
        <taxon>Alteromonadales</taxon>
        <taxon>Pseudoalteromonadaceae</taxon>
        <taxon>Pseudoalteromonas</taxon>
    </lineage>
</organism>
<evidence type="ECO:0000256" key="1">
    <source>
        <dbReference type="SAM" id="Phobius"/>
    </source>
</evidence>
<comment type="caution">
    <text evidence="2">The sequence shown here is derived from an EMBL/GenBank/DDBJ whole genome shotgun (WGS) entry which is preliminary data.</text>
</comment>
<keyword evidence="1" id="KW-1133">Transmembrane helix</keyword>
<name>A0A167GG92_9GAMM</name>
<keyword evidence="1" id="KW-0812">Transmembrane</keyword>
<dbReference type="AlphaFoldDB" id="A0A167GG92"/>
<gene>
    <name evidence="2" type="ORF">N482_24310</name>
</gene>
<dbReference type="Proteomes" id="UP000076587">
    <property type="component" value="Unassembled WGS sequence"/>
</dbReference>
<evidence type="ECO:0000313" key="2">
    <source>
        <dbReference type="EMBL" id="KZN55260.1"/>
    </source>
</evidence>
<dbReference type="EMBL" id="AUXT01000053">
    <property type="protein sequence ID" value="KZN55260.1"/>
    <property type="molecule type" value="Genomic_DNA"/>
</dbReference>
<accession>A0A167GG92</accession>
<dbReference type="PATRIC" id="fig|1365253.3.peg.903"/>
<keyword evidence="1" id="KW-0472">Membrane</keyword>
<sequence length="65" mass="7269">MNTKKTVVFVIAALIVIAILTLLPQFDPEIKVSNEEKVLLSIMVVNDVLERIKEDLDEHPAARLA</sequence>
<protein>
    <submittedName>
        <fullName evidence="2">Uncharacterized protein</fullName>
    </submittedName>
</protein>
<reference evidence="2 3" key="1">
    <citation type="submission" date="2013-07" db="EMBL/GenBank/DDBJ databases">
        <title>Comparative Genomic and Metabolomic Analysis of Twelve Strains of Pseudoalteromonas luteoviolacea.</title>
        <authorList>
            <person name="Vynne N.G."/>
            <person name="Mansson M."/>
            <person name="Gram L."/>
        </authorList>
    </citation>
    <scope>NUCLEOTIDE SEQUENCE [LARGE SCALE GENOMIC DNA]</scope>
    <source>
        <strain evidence="2 3">NCIMB 1942</strain>
    </source>
</reference>
<proteinExistence type="predicted"/>
<feature type="transmembrane region" description="Helical" evidence="1">
    <location>
        <begin position="6"/>
        <end position="23"/>
    </location>
</feature>
<dbReference type="RefSeq" id="WP_063375863.1">
    <property type="nucleotide sequence ID" value="NZ_AUXT01000053.1"/>
</dbReference>
<evidence type="ECO:0000313" key="3">
    <source>
        <dbReference type="Proteomes" id="UP000076587"/>
    </source>
</evidence>